<evidence type="ECO:0000256" key="1">
    <source>
        <dbReference type="SAM" id="Phobius"/>
    </source>
</evidence>
<gene>
    <name evidence="3" type="ORF">AOQ84DRAFT_374814</name>
</gene>
<dbReference type="InterPro" id="IPR049326">
    <property type="entry name" value="Rhodopsin_dom_fungi"/>
</dbReference>
<name>A0A8E2F4S0_9PEZI</name>
<feature type="domain" description="Rhodopsin" evidence="2">
    <location>
        <begin position="45"/>
        <end position="219"/>
    </location>
</feature>
<dbReference type="Pfam" id="PF20684">
    <property type="entry name" value="Fung_rhodopsin"/>
    <property type="match status" value="1"/>
</dbReference>
<feature type="transmembrane region" description="Helical" evidence="1">
    <location>
        <begin position="55"/>
        <end position="76"/>
    </location>
</feature>
<evidence type="ECO:0000313" key="3">
    <source>
        <dbReference type="EMBL" id="OCL10542.1"/>
    </source>
</evidence>
<evidence type="ECO:0000313" key="4">
    <source>
        <dbReference type="Proteomes" id="UP000250140"/>
    </source>
</evidence>
<keyword evidence="1" id="KW-0812">Transmembrane</keyword>
<feature type="transmembrane region" description="Helical" evidence="1">
    <location>
        <begin position="20"/>
        <end position="43"/>
    </location>
</feature>
<dbReference type="EMBL" id="KV749225">
    <property type="protein sequence ID" value="OCL10542.1"/>
    <property type="molecule type" value="Genomic_DNA"/>
</dbReference>
<dbReference type="OrthoDB" id="3897607at2759"/>
<dbReference type="PANTHER" id="PTHR39614:SF2">
    <property type="entry name" value="INTEGRAL MEMBRANE PROTEIN"/>
    <property type="match status" value="1"/>
</dbReference>
<keyword evidence="1" id="KW-1133">Transmembrane helix</keyword>
<reference evidence="3 4" key="1">
    <citation type="journal article" date="2016" name="Nat. Commun.">
        <title>Ectomycorrhizal ecology is imprinted in the genome of the dominant symbiotic fungus Cenococcum geophilum.</title>
        <authorList>
            <consortium name="DOE Joint Genome Institute"/>
            <person name="Peter M."/>
            <person name="Kohler A."/>
            <person name="Ohm R.A."/>
            <person name="Kuo A."/>
            <person name="Krutzmann J."/>
            <person name="Morin E."/>
            <person name="Arend M."/>
            <person name="Barry K.W."/>
            <person name="Binder M."/>
            <person name="Choi C."/>
            <person name="Clum A."/>
            <person name="Copeland A."/>
            <person name="Grisel N."/>
            <person name="Haridas S."/>
            <person name="Kipfer T."/>
            <person name="LaButti K."/>
            <person name="Lindquist E."/>
            <person name="Lipzen A."/>
            <person name="Maire R."/>
            <person name="Meier B."/>
            <person name="Mihaltcheva S."/>
            <person name="Molinier V."/>
            <person name="Murat C."/>
            <person name="Poggeler S."/>
            <person name="Quandt C.A."/>
            <person name="Sperisen C."/>
            <person name="Tritt A."/>
            <person name="Tisserant E."/>
            <person name="Crous P.W."/>
            <person name="Henrissat B."/>
            <person name="Nehls U."/>
            <person name="Egli S."/>
            <person name="Spatafora J.W."/>
            <person name="Grigoriev I.V."/>
            <person name="Martin F.M."/>
        </authorList>
    </citation>
    <scope>NUCLEOTIDE SEQUENCE [LARGE SCALE GENOMIC DNA]</scope>
    <source>
        <strain evidence="3 4">CBS 207.34</strain>
    </source>
</reference>
<feature type="transmembrane region" description="Helical" evidence="1">
    <location>
        <begin position="96"/>
        <end position="119"/>
    </location>
</feature>
<sequence length="222" mass="24742">MAGLPVLPNHQFSEVTEDNHAGVVWIVALLCLVYSMLTFVTRGAIKWTLLGMDDWALVAAQVAAIAQYCALFVSLHKGLGRTLSLLSDLQRQEFSRAAYGNAILVLLSLCLSKCSLIFLIRRVFTRDMKNFWFICNLFLGIVAVWGLAAIITVTAGCSSSHYVPPTGPGMCPGYLTRWKFVVAFDVATEVIFVVLPIYLLWNLQMAFKLKLRVFLAFAFRIP</sequence>
<dbReference type="Proteomes" id="UP000250140">
    <property type="component" value="Unassembled WGS sequence"/>
</dbReference>
<proteinExistence type="predicted"/>
<feature type="transmembrane region" description="Helical" evidence="1">
    <location>
        <begin position="180"/>
        <end position="201"/>
    </location>
</feature>
<dbReference type="AlphaFoldDB" id="A0A8E2F4S0"/>
<dbReference type="PANTHER" id="PTHR39614">
    <property type="entry name" value="INTEGRAL MEMBRANE PROTEIN"/>
    <property type="match status" value="1"/>
</dbReference>
<protein>
    <recommendedName>
        <fullName evidence="2">Rhodopsin domain-containing protein</fullName>
    </recommendedName>
</protein>
<feature type="transmembrane region" description="Helical" evidence="1">
    <location>
        <begin position="131"/>
        <end position="155"/>
    </location>
</feature>
<organism evidence="3 4">
    <name type="scientific">Glonium stellatum</name>
    <dbReference type="NCBI Taxonomy" id="574774"/>
    <lineage>
        <taxon>Eukaryota</taxon>
        <taxon>Fungi</taxon>
        <taxon>Dikarya</taxon>
        <taxon>Ascomycota</taxon>
        <taxon>Pezizomycotina</taxon>
        <taxon>Dothideomycetes</taxon>
        <taxon>Pleosporomycetidae</taxon>
        <taxon>Gloniales</taxon>
        <taxon>Gloniaceae</taxon>
        <taxon>Glonium</taxon>
    </lineage>
</organism>
<evidence type="ECO:0000259" key="2">
    <source>
        <dbReference type="Pfam" id="PF20684"/>
    </source>
</evidence>
<keyword evidence="4" id="KW-1185">Reference proteome</keyword>
<keyword evidence="1" id="KW-0472">Membrane</keyword>
<accession>A0A8E2F4S0</accession>